<reference evidence="1" key="1">
    <citation type="submission" date="2021-02" db="EMBL/GenBank/DDBJ databases">
        <authorList>
            <person name="Nowell W R."/>
        </authorList>
    </citation>
    <scope>NUCLEOTIDE SEQUENCE</scope>
</reference>
<dbReference type="EMBL" id="CAJOBI010343444">
    <property type="protein sequence ID" value="CAF5215889.1"/>
    <property type="molecule type" value="Genomic_DNA"/>
</dbReference>
<sequence>TSSELLQLRSELFRNGNFLSFIGNLDGWTGDQLKSLAQLTLSKEQRLSPPILENAGKILCSVDEQVLRRVPPDDVKSYLSILANVECPTEANMNYSSTMFDIVKNVYQGDAFRPDIFGSLGTIAAGLKSADLSALSPELFNFFPQQAMSYLPKDILKSFNLEQLQNLNIEQIKSIPTS</sequence>
<evidence type="ECO:0000313" key="2">
    <source>
        <dbReference type="Proteomes" id="UP000676336"/>
    </source>
</evidence>
<proteinExistence type="predicted"/>
<gene>
    <name evidence="1" type="ORF">SMN809_LOCUS79778</name>
</gene>
<comment type="caution">
    <text evidence="1">The sequence shown here is derived from an EMBL/GenBank/DDBJ whole genome shotgun (WGS) entry which is preliminary data.</text>
</comment>
<accession>A0A8S3JAS5</accession>
<feature type="non-terminal residue" evidence="1">
    <location>
        <position position="178"/>
    </location>
</feature>
<organism evidence="1 2">
    <name type="scientific">Rotaria magnacalcarata</name>
    <dbReference type="NCBI Taxonomy" id="392030"/>
    <lineage>
        <taxon>Eukaryota</taxon>
        <taxon>Metazoa</taxon>
        <taxon>Spiralia</taxon>
        <taxon>Gnathifera</taxon>
        <taxon>Rotifera</taxon>
        <taxon>Eurotatoria</taxon>
        <taxon>Bdelloidea</taxon>
        <taxon>Philodinida</taxon>
        <taxon>Philodinidae</taxon>
        <taxon>Rotaria</taxon>
    </lineage>
</organism>
<dbReference type="Proteomes" id="UP000676336">
    <property type="component" value="Unassembled WGS sequence"/>
</dbReference>
<name>A0A8S3JAS5_9BILA</name>
<feature type="non-terminal residue" evidence="1">
    <location>
        <position position="1"/>
    </location>
</feature>
<protein>
    <submittedName>
        <fullName evidence="1">Uncharacterized protein</fullName>
    </submittedName>
</protein>
<dbReference type="AlphaFoldDB" id="A0A8S3JAS5"/>
<evidence type="ECO:0000313" key="1">
    <source>
        <dbReference type="EMBL" id="CAF5215889.1"/>
    </source>
</evidence>